<dbReference type="EMBL" id="FWEW01001046">
    <property type="protein sequence ID" value="SLM36323.1"/>
    <property type="molecule type" value="Genomic_DNA"/>
</dbReference>
<dbReference type="SUPFAM" id="SSF56784">
    <property type="entry name" value="HAD-like"/>
    <property type="match status" value="1"/>
</dbReference>
<dbReference type="GO" id="GO:0016791">
    <property type="term" value="F:phosphatase activity"/>
    <property type="evidence" value="ECO:0007669"/>
    <property type="project" value="UniProtKB-ARBA"/>
</dbReference>
<keyword evidence="2" id="KW-0378">Hydrolase</keyword>
<dbReference type="InterPro" id="IPR006439">
    <property type="entry name" value="HAD-SF_hydro_IA"/>
</dbReference>
<dbReference type="InterPro" id="IPR023198">
    <property type="entry name" value="PGP-like_dom2"/>
</dbReference>
<dbReference type="InterPro" id="IPR006328">
    <property type="entry name" value="2-HAD"/>
</dbReference>
<dbReference type="GO" id="GO:0019120">
    <property type="term" value="F:hydrolase activity, acting on acid halide bonds, in C-halide compounds"/>
    <property type="evidence" value="ECO:0007669"/>
    <property type="project" value="InterPro"/>
</dbReference>
<dbReference type="NCBIfam" id="TIGR01493">
    <property type="entry name" value="HAD-SF-IA-v2"/>
    <property type="match status" value="1"/>
</dbReference>
<dbReference type="SFLD" id="SFLDG01129">
    <property type="entry name" value="C1.5:_HAD__Beta-PGM__Phosphata"/>
    <property type="match status" value="1"/>
</dbReference>
<dbReference type="Gene3D" id="3.40.50.1000">
    <property type="entry name" value="HAD superfamily/HAD-like"/>
    <property type="match status" value="1"/>
</dbReference>
<accession>A0A1W5CZL7</accession>
<sequence length="251" mass="26923">MAPPPSNIILAFDLYGTLLSTDSIAQQLATHFGPEKAPQIASLWRRYQLEYTWRVNSMNQTASFSTLTSHSLTHALASCNLSLSPSSTASLLKPYDSLSTFPDVSPALEALASAPDITAVVFSNGTQAMVANSVHSSPDLSPYSSVFKHIVTVDKVGKFKPAPEVYFHLAESVGRGKSREEMAQMWLVSGNPFDVVGARAVGMQAAWVDRGGEGWTDALVEGEEGRPTVVVAGLGEVVEVVGRWAEGKRRG</sequence>
<dbReference type="InterPro" id="IPR023214">
    <property type="entry name" value="HAD_sf"/>
</dbReference>
<comment type="similarity">
    <text evidence="1">Belongs to the HAD-like hydrolase superfamily. S-2-haloalkanoic acid dehalogenase family.</text>
</comment>
<dbReference type="PANTHER" id="PTHR43316">
    <property type="entry name" value="HYDROLASE, HALOACID DELAHOGENASE-RELATED"/>
    <property type="match status" value="1"/>
</dbReference>
<dbReference type="PRINTS" id="PR00413">
    <property type="entry name" value="HADHALOGNASE"/>
</dbReference>
<dbReference type="InterPro" id="IPR036412">
    <property type="entry name" value="HAD-like_sf"/>
</dbReference>
<evidence type="ECO:0000313" key="4">
    <source>
        <dbReference type="Proteomes" id="UP000192927"/>
    </source>
</evidence>
<dbReference type="Gene3D" id="1.10.150.240">
    <property type="entry name" value="Putative phosphatase, domain 2"/>
    <property type="match status" value="1"/>
</dbReference>
<protein>
    <submittedName>
        <fullName evidence="3">Haloacid type ii</fullName>
    </submittedName>
</protein>
<evidence type="ECO:0000313" key="3">
    <source>
        <dbReference type="EMBL" id="SLM36323.1"/>
    </source>
</evidence>
<dbReference type="InterPro" id="IPR051540">
    <property type="entry name" value="S-2-haloacid_dehalogenase"/>
</dbReference>
<dbReference type="Proteomes" id="UP000192927">
    <property type="component" value="Unassembled WGS sequence"/>
</dbReference>
<dbReference type="PANTHER" id="PTHR43316:SF3">
    <property type="entry name" value="HALOACID DEHALOGENASE, TYPE II (AFU_ORTHOLOGUE AFUA_2G07750)-RELATED"/>
    <property type="match status" value="1"/>
</dbReference>
<evidence type="ECO:0000256" key="1">
    <source>
        <dbReference type="ARBA" id="ARBA00008106"/>
    </source>
</evidence>
<dbReference type="SFLD" id="SFLDS00003">
    <property type="entry name" value="Haloacid_Dehalogenase"/>
    <property type="match status" value="1"/>
</dbReference>
<keyword evidence="4" id="KW-1185">Reference proteome</keyword>
<dbReference type="AlphaFoldDB" id="A0A1W5CZL7"/>
<dbReference type="NCBIfam" id="TIGR01428">
    <property type="entry name" value="HAD_type_II"/>
    <property type="match status" value="1"/>
</dbReference>
<dbReference type="Pfam" id="PF00702">
    <property type="entry name" value="Hydrolase"/>
    <property type="match status" value="1"/>
</dbReference>
<name>A0A1W5CZL7_9LECA</name>
<evidence type="ECO:0000256" key="2">
    <source>
        <dbReference type="ARBA" id="ARBA00022801"/>
    </source>
</evidence>
<reference evidence="4" key="1">
    <citation type="submission" date="2017-03" db="EMBL/GenBank/DDBJ databases">
        <authorList>
            <person name="Sharma R."/>
            <person name="Thines M."/>
        </authorList>
    </citation>
    <scope>NUCLEOTIDE SEQUENCE [LARGE SCALE GENOMIC DNA]</scope>
</reference>
<organism evidence="3 4">
    <name type="scientific">Lasallia pustulata</name>
    <dbReference type="NCBI Taxonomy" id="136370"/>
    <lineage>
        <taxon>Eukaryota</taxon>
        <taxon>Fungi</taxon>
        <taxon>Dikarya</taxon>
        <taxon>Ascomycota</taxon>
        <taxon>Pezizomycotina</taxon>
        <taxon>Lecanoromycetes</taxon>
        <taxon>OSLEUM clade</taxon>
        <taxon>Umbilicariomycetidae</taxon>
        <taxon>Umbilicariales</taxon>
        <taxon>Umbilicariaceae</taxon>
        <taxon>Lasallia</taxon>
    </lineage>
</organism>
<proteinExistence type="inferred from homology"/>